<proteinExistence type="inferred from homology"/>
<feature type="active site" description="Charge relay system" evidence="5">
    <location>
        <position position="327"/>
    </location>
</feature>
<dbReference type="Pfam" id="PF00082">
    <property type="entry name" value="Peptidase_S8"/>
    <property type="match status" value="1"/>
</dbReference>
<dbReference type="PANTHER" id="PTHR43806:SF11">
    <property type="entry name" value="CEREVISIN-RELATED"/>
    <property type="match status" value="1"/>
</dbReference>
<dbReference type="Proteomes" id="UP000230154">
    <property type="component" value="Unassembled WGS sequence"/>
</dbReference>
<evidence type="ECO:0000256" key="4">
    <source>
        <dbReference type="ARBA" id="ARBA00022825"/>
    </source>
</evidence>
<dbReference type="SUPFAM" id="SSF69318">
    <property type="entry name" value="Integrin alpha N-terminal domain"/>
    <property type="match status" value="1"/>
</dbReference>
<evidence type="ECO:0000313" key="7">
    <source>
        <dbReference type="EMBL" id="PIR74363.1"/>
    </source>
</evidence>
<evidence type="ECO:0000256" key="3">
    <source>
        <dbReference type="ARBA" id="ARBA00022801"/>
    </source>
</evidence>
<comment type="similarity">
    <text evidence="1 5">Belongs to the peptidase S8 family.</text>
</comment>
<dbReference type="PROSITE" id="PS00137">
    <property type="entry name" value="SUBTILASE_HIS"/>
    <property type="match status" value="1"/>
</dbReference>
<protein>
    <recommendedName>
        <fullName evidence="6">Peptidase S8/S53 domain-containing protein</fullName>
    </recommendedName>
</protein>
<gene>
    <name evidence="7" type="ORF">COU35_02850</name>
</gene>
<feature type="active site" description="Charge relay system" evidence="5">
    <location>
        <position position="73"/>
    </location>
</feature>
<comment type="caution">
    <text evidence="7">The sequence shown here is derived from an EMBL/GenBank/DDBJ whole genome shotgun (WGS) entry which is preliminary data.</text>
</comment>
<dbReference type="GO" id="GO:0006508">
    <property type="term" value="P:proteolysis"/>
    <property type="evidence" value="ECO:0007669"/>
    <property type="project" value="UniProtKB-KW"/>
</dbReference>
<dbReference type="AlphaFoldDB" id="A0A2H0TQB4"/>
<feature type="active site" description="Charge relay system" evidence="5">
    <location>
        <position position="156"/>
    </location>
</feature>
<keyword evidence="2 5" id="KW-0645">Protease</keyword>
<dbReference type="InterPro" id="IPR015500">
    <property type="entry name" value="Peptidase_S8_subtilisin-rel"/>
</dbReference>
<evidence type="ECO:0000256" key="1">
    <source>
        <dbReference type="ARBA" id="ARBA00011073"/>
    </source>
</evidence>
<dbReference type="InterPro" id="IPR028994">
    <property type="entry name" value="Integrin_alpha_N"/>
</dbReference>
<accession>A0A2H0TQB4</accession>
<sequence>MVKLLHFNTMRQSYSIGLVTAFVMSVFSMFPHVAYAVTPNDPFVEQWSFRDVGAYAAWDIAQGNRDVVVALIDNGFDTFHPDLQENVWVNEDEIADNGIDDDGNGYIDDRYGWNFVPTDIDKNGALELSEVKGSNDPRPPVADLDQMEKARGKVHHGTLVAGIIGAVANNNQGIAGINWHVRLMNIRLLSSDGAGSIDALADAIMYAVDNGADVINFSIVGEYITPEASAAIDYAYSHNVVMVAAAGNNGLSLESAPLYPVCSDATGPRKILGVSAITEDHYLASFSNVGSNCIDITAPGAYITSTVRYAPQYGMTDKVSGGWHGTSFAAPFVSATAALVKSMQPHWSATKIMTAILESTHVTPTVITPEYAQMYGHGLLQIDKTVAYVLDHMEKTVLPIRSVSVIDTASGARVSKSLVSEPRQQIQAELQGIDDIAAYPLGDIRYATVTYSHTTRSATVSLLSGAYTVLSSFTLASQGTLRIELADLVGDAAPEIILAPAYASDELFRVYAVSGGLIDATKAKAVHTGIFLARKNTLAKDRVAVGYMTAESRVVTIEIYDGGGRTPAEGVTVDAGLQSLGDFAAVDINGSGGDEYILAAGPDEQAALVYVAGDGSILRKFIAYDTARNAGIHLAAGDYSGNGVGNVVTVMRSGTFNKVRVWDARSKKIDQWDISAIGGPLLISPNY</sequence>
<keyword evidence="3 5" id="KW-0378">Hydrolase</keyword>
<dbReference type="InterPro" id="IPR023828">
    <property type="entry name" value="Peptidase_S8_Ser-AS"/>
</dbReference>
<dbReference type="EMBL" id="PFCB01000022">
    <property type="protein sequence ID" value="PIR74363.1"/>
    <property type="molecule type" value="Genomic_DNA"/>
</dbReference>
<name>A0A2H0TQB4_9BACT</name>
<evidence type="ECO:0000313" key="8">
    <source>
        <dbReference type="Proteomes" id="UP000230154"/>
    </source>
</evidence>
<dbReference type="PROSITE" id="PS00138">
    <property type="entry name" value="SUBTILASE_SER"/>
    <property type="match status" value="1"/>
</dbReference>
<dbReference type="PRINTS" id="PR00723">
    <property type="entry name" value="SUBTILISIN"/>
</dbReference>
<dbReference type="GO" id="GO:0004252">
    <property type="term" value="F:serine-type endopeptidase activity"/>
    <property type="evidence" value="ECO:0007669"/>
    <property type="project" value="UniProtKB-UniRule"/>
</dbReference>
<feature type="domain" description="Peptidase S8/S53" evidence="6">
    <location>
        <begin position="65"/>
        <end position="378"/>
    </location>
</feature>
<organism evidence="7 8">
    <name type="scientific">Candidatus Magasanikbacteria bacterium CG10_big_fil_rev_8_21_14_0_10_47_10</name>
    <dbReference type="NCBI Taxonomy" id="1974652"/>
    <lineage>
        <taxon>Bacteria</taxon>
        <taxon>Candidatus Magasanikiibacteriota</taxon>
    </lineage>
</organism>
<dbReference type="PROSITE" id="PS51892">
    <property type="entry name" value="SUBTILASE"/>
    <property type="match status" value="1"/>
</dbReference>
<evidence type="ECO:0000259" key="6">
    <source>
        <dbReference type="Pfam" id="PF00082"/>
    </source>
</evidence>
<dbReference type="PANTHER" id="PTHR43806">
    <property type="entry name" value="PEPTIDASE S8"/>
    <property type="match status" value="1"/>
</dbReference>
<evidence type="ECO:0000256" key="5">
    <source>
        <dbReference type="PROSITE-ProRule" id="PRU01240"/>
    </source>
</evidence>
<dbReference type="InterPro" id="IPR000209">
    <property type="entry name" value="Peptidase_S8/S53_dom"/>
</dbReference>
<dbReference type="Gene3D" id="3.40.50.200">
    <property type="entry name" value="Peptidase S8/S53 domain"/>
    <property type="match status" value="1"/>
</dbReference>
<reference evidence="8" key="1">
    <citation type="submission" date="2017-09" db="EMBL/GenBank/DDBJ databases">
        <title>Depth-based differentiation of microbial function through sediment-hosted aquifers and enrichment of novel symbionts in the deep terrestrial subsurface.</title>
        <authorList>
            <person name="Probst A.J."/>
            <person name="Ladd B."/>
            <person name="Jarett J.K."/>
            <person name="Geller-Mcgrath D.E."/>
            <person name="Sieber C.M.K."/>
            <person name="Emerson J.B."/>
            <person name="Anantharaman K."/>
            <person name="Thomas B.C."/>
            <person name="Malmstrom R."/>
            <person name="Stieglmeier M."/>
            <person name="Klingl A."/>
            <person name="Woyke T."/>
            <person name="Ryan C.M."/>
            <person name="Banfield J.F."/>
        </authorList>
    </citation>
    <scope>NUCLEOTIDE SEQUENCE [LARGE SCALE GENOMIC DNA]</scope>
</reference>
<dbReference type="SUPFAM" id="SSF52743">
    <property type="entry name" value="Subtilisin-like"/>
    <property type="match status" value="1"/>
</dbReference>
<dbReference type="InterPro" id="IPR050131">
    <property type="entry name" value="Peptidase_S8_subtilisin-like"/>
</dbReference>
<dbReference type="InterPro" id="IPR036852">
    <property type="entry name" value="Peptidase_S8/S53_dom_sf"/>
</dbReference>
<evidence type="ECO:0000256" key="2">
    <source>
        <dbReference type="ARBA" id="ARBA00022670"/>
    </source>
</evidence>
<keyword evidence="4 5" id="KW-0720">Serine protease</keyword>
<dbReference type="InterPro" id="IPR022398">
    <property type="entry name" value="Peptidase_S8_His-AS"/>
</dbReference>